<evidence type="ECO:0008006" key="5">
    <source>
        <dbReference type="Google" id="ProtNLM"/>
    </source>
</evidence>
<feature type="compositionally biased region" description="Low complexity" evidence="1">
    <location>
        <begin position="105"/>
        <end position="124"/>
    </location>
</feature>
<evidence type="ECO:0000256" key="2">
    <source>
        <dbReference type="SAM" id="SignalP"/>
    </source>
</evidence>
<dbReference type="AlphaFoldDB" id="A0A922NY31"/>
<dbReference type="OrthoDB" id="7917361at2"/>
<keyword evidence="4" id="KW-1185">Reference proteome</keyword>
<protein>
    <recommendedName>
        <fullName evidence="5">PepSY domain-containing protein</fullName>
    </recommendedName>
</protein>
<comment type="caution">
    <text evidence="3">The sequence shown here is derived from an EMBL/GenBank/DDBJ whole genome shotgun (WGS) entry which is preliminary data.</text>
</comment>
<reference evidence="3 4" key="1">
    <citation type="submission" date="2014-06" db="EMBL/GenBank/DDBJ databases">
        <title>Rhizobium pelagicum/R2-400B4.</title>
        <authorList>
            <person name="Kimes N.E."/>
            <person name="Lopez-Perez M."/>
        </authorList>
    </citation>
    <scope>NUCLEOTIDE SEQUENCE [LARGE SCALE GENOMIC DNA]</scope>
    <source>
        <strain evidence="3 4">R2-400B4</strain>
    </source>
</reference>
<feature type="compositionally biased region" description="Polar residues" evidence="1">
    <location>
        <begin position="35"/>
        <end position="51"/>
    </location>
</feature>
<dbReference type="EMBL" id="JOKJ01000020">
    <property type="protein sequence ID" value="KEQ05354.1"/>
    <property type="molecule type" value="Genomic_DNA"/>
</dbReference>
<feature type="chain" id="PRO_5037574293" description="PepSY domain-containing protein" evidence="2">
    <location>
        <begin position="20"/>
        <end position="124"/>
    </location>
</feature>
<feature type="region of interest" description="Disordered" evidence="1">
    <location>
        <begin position="19"/>
        <end position="57"/>
    </location>
</feature>
<dbReference type="Proteomes" id="UP000052167">
    <property type="component" value="Unassembled WGS sequence"/>
</dbReference>
<feature type="signal peptide" evidence="2">
    <location>
        <begin position="1"/>
        <end position="19"/>
    </location>
</feature>
<organism evidence="3 4">
    <name type="scientific">Pseudorhizobium pelagicum</name>
    <dbReference type="NCBI Taxonomy" id="1509405"/>
    <lineage>
        <taxon>Bacteria</taxon>
        <taxon>Pseudomonadati</taxon>
        <taxon>Pseudomonadota</taxon>
        <taxon>Alphaproteobacteria</taxon>
        <taxon>Hyphomicrobiales</taxon>
        <taxon>Rhizobiaceae</taxon>
        <taxon>Rhizobium/Agrobacterium group</taxon>
        <taxon>Pseudorhizobium</taxon>
    </lineage>
</organism>
<keyword evidence="2" id="KW-0732">Signal</keyword>
<accession>A0A922NY31</accession>
<feature type="region of interest" description="Disordered" evidence="1">
    <location>
        <begin position="86"/>
        <end position="124"/>
    </location>
</feature>
<gene>
    <name evidence="3" type="ORF">GV68_10895</name>
</gene>
<evidence type="ECO:0000313" key="4">
    <source>
        <dbReference type="Proteomes" id="UP000052167"/>
    </source>
</evidence>
<dbReference type="RefSeq" id="WP_037162626.1">
    <property type="nucleotide sequence ID" value="NZ_CAJXID010000020.1"/>
</dbReference>
<name>A0A922NY31_9HYPH</name>
<evidence type="ECO:0000313" key="3">
    <source>
        <dbReference type="EMBL" id="KEQ05354.1"/>
    </source>
</evidence>
<evidence type="ECO:0000256" key="1">
    <source>
        <dbReference type="SAM" id="MobiDB-lite"/>
    </source>
</evidence>
<sequence length="124" mass="12542">MKTIAMTMAFGLLAAPAFAQTSGGSSSDETEGQTDQSTQAGSSTSQMSAASQEKVREQLTEAGFQQVEILDASYLVRAQTEEGNTVLMVIDPPMGDMGSGGSTSGSGSTNGSTNGSTDGSAEED</sequence>
<proteinExistence type="predicted"/>